<dbReference type="InParanoid" id="A0A0C2WJW0"/>
<keyword evidence="3" id="KW-1185">Reference proteome</keyword>
<sequence length="67" mass="7550">MSDPRAYTKDRSVPSSRPKFKPRPNIRVSELAGFVAVMKGDAPIEGSMFSHHVSILLTFVRYQEDVV</sequence>
<accession>A0A0C2WJW0</accession>
<dbReference type="AlphaFoldDB" id="A0A0C2WJW0"/>
<organism evidence="2 3">
    <name type="scientific">Amanita muscaria (strain Koide BX008)</name>
    <dbReference type="NCBI Taxonomy" id="946122"/>
    <lineage>
        <taxon>Eukaryota</taxon>
        <taxon>Fungi</taxon>
        <taxon>Dikarya</taxon>
        <taxon>Basidiomycota</taxon>
        <taxon>Agaricomycotina</taxon>
        <taxon>Agaricomycetes</taxon>
        <taxon>Agaricomycetidae</taxon>
        <taxon>Agaricales</taxon>
        <taxon>Pluteineae</taxon>
        <taxon>Amanitaceae</taxon>
        <taxon>Amanita</taxon>
    </lineage>
</organism>
<name>A0A0C2WJW0_AMAMK</name>
<feature type="compositionally biased region" description="Basic and acidic residues" evidence="1">
    <location>
        <begin position="1"/>
        <end position="12"/>
    </location>
</feature>
<evidence type="ECO:0000256" key="1">
    <source>
        <dbReference type="SAM" id="MobiDB-lite"/>
    </source>
</evidence>
<evidence type="ECO:0000313" key="3">
    <source>
        <dbReference type="Proteomes" id="UP000054549"/>
    </source>
</evidence>
<dbReference type="EMBL" id="KN818389">
    <property type="protein sequence ID" value="KIL56961.1"/>
    <property type="molecule type" value="Genomic_DNA"/>
</dbReference>
<gene>
    <name evidence="2" type="ORF">M378DRAFT_423544</name>
</gene>
<reference evidence="2 3" key="1">
    <citation type="submission" date="2014-04" db="EMBL/GenBank/DDBJ databases">
        <title>Evolutionary Origins and Diversification of the Mycorrhizal Mutualists.</title>
        <authorList>
            <consortium name="DOE Joint Genome Institute"/>
            <consortium name="Mycorrhizal Genomics Consortium"/>
            <person name="Kohler A."/>
            <person name="Kuo A."/>
            <person name="Nagy L.G."/>
            <person name="Floudas D."/>
            <person name="Copeland A."/>
            <person name="Barry K.W."/>
            <person name="Cichocki N."/>
            <person name="Veneault-Fourrey C."/>
            <person name="LaButti K."/>
            <person name="Lindquist E.A."/>
            <person name="Lipzen A."/>
            <person name="Lundell T."/>
            <person name="Morin E."/>
            <person name="Murat C."/>
            <person name="Riley R."/>
            <person name="Ohm R."/>
            <person name="Sun H."/>
            <person name="Tunlid A."/>
            <person name="Henrissat B."/>
            <person name="Grigoriev I.V."/>
            <person name="Hibbett D.S."/>
            <person name="Martin F."/>
        </authorList>
    </citation>
    <scope>NUCLEOTIDE SEQUENCE [LARGE SCALE GENOMIC DNA]</scope>
    <source>
        <strain evidence="2 3">Koide BX008</strain>
    </source>
</reference>
<feature type="region of interest" description="Disordered" evidence="1">
    <location>
        <begin position="1"/>
        <end position="22"/>
    </location>
</feature>
<evidence type="ECO:0000313" key="2">
    <source>
        <dbReference type="EMBL" id="KIL56961.1"/>
    </source>
</evidence>
<dbReference type="HOGENOM" id="CLU_2811826_0_0_1"/>
<protein>
    <submittedName>
        <fullName evidence="2">Uncharacterized protein</fullName>
    </submittedName>
</protein>
<proteinExistence type="predicted"/>
<dbReference type="Proteomes" id="UP000054549">
    <property type="component" value="Unassembled WGS sequence"/>
</dbReference>